<organism evidence="6">
    <name type="scientific">Xenopus laevis</name>
    <name type="common">African clawed frog</name>
    <dbReference type="NCBI Taxonomy" id="8355"/>
    <lineage>
        <taxon>Eukaryota</taxon>
        <taxon>Metazoa</taxon>
        <taxon>Chordata</taxon>
        <taxon>Craniata</taxon>
        <taxon>Vertebrata</taxon>
        <taxon>Euteleostomi</taxon>
        <taxon>Amphibia</taxon>
        <taxon>Batrachia</taxon>
        <taxon>Anura</taxon>
        <taxon>Pipoidea</taxon>
        <taxon>Pipidae</taxon>
        <taxon>Xenopodinae</taxon>
        <taxon>Xenopus</taxon>
        <taxon>Xenopus</taxon>
    </lineage>
</organism>
<evidence type="ECO:0000256" key="3">
    <source>
        <dbReference type="ARBA" id="ARBA00022691"/>
    </source>
</evidence>
<dbReference type="GO" id="GO:0016279">
    <property type="term" value="F:protein-lysine N-methyltransferase activity"/>
    <property type="evidence" value="ECO:0007669"/>
    <property type="project" value="InterPro"/>
</dbReference>
<dbReference type="PROSITE" id="PS50280">
    <property type="entry name" value="SET"/>
    <property type="match status" value="1"/>
</dbReference>
<feature type="region of interest" description="Disordered" evidence="4">
    <location>
        <begin position="1"/>
        <end position="23"/>
    </location>
</feature>
<accession>Q32N30</accession>
<dbReference type="InterPro" id="IPR001214">
    <property type="entry name" value="SET_dom"/>
</dbReference>
<feature type="domain" description="SET" evidence="5">
    <location>
        <begin position="48"/>
        <end position="273"/>
    </location>
</feature>
<dbReference type="InterPro" id="IPR046341">
    <property type="entry name" value="SET_dom_sf"/>
</dbReference>
<reference evidence="6" key="1">
    <citation type="submission" date="2005-11" db="EMBL/GenBank/DDBJ databases">
        <authorList>
            <consortium name="NIH - Xenopus Gene Collection (XGC) project"/>
        </authorList>
    </citation>
    <scope>NUCLEOTIDE SEQUENCE [LARGE SCALE MRNA]</scope>
    <source>
        <tissue evidence="6">Ovary</tissue>
    </source>
</reference>
<dbReference type="SUPFAM" id="SSF82199">
    <property type="entry name" value="SET domain"/>
    <property type="match status" value="1"/>
</dbReference>
<dbReference type="Gene3D" id="3.90.1420.10">
    <property type="entry name" value="Rubisco LSMT, substrate-binding domain"/>
    <property type="match status" value="1"/>
</dbReference>
<dbReference type="InterPro" id="IPR036464">
    <property type="entry name" value="Rubisco_LSMT_subst-bd_sf"/>
</dbReference>
<dbReference type="CDD" id="cd19177">
    <property type="entry name" value="SET_SETD4"/>
    <property type="match status" value="1"/>
</dbReference>
<keyword evidence="1" id="KW-0489">Methyltransferase</keyword>
<protein>
    <recommendedName>
        <fullName evidence="5">SET domain-containing protein</fullName>
    </recommendedName>
</protein>
<dbReference type="PIRSF" id="PIRSF027158">
    <property type="entry name" value="Lys_MTase_YDR198C_prd"/>
    <property type="match status" value="1"/>
</dbReference>
<evidence type="ECO:0000313" key="6">
    <source>
        <dbReference type="EMBL" id="AAI08868.1"/>
    </source>
</evidence>
<dbReference type="SUPFAM" id="SSF81822">
    <property type="entry name" value="RuBisCo LSMT C-terminal, substrate-binding domain"/>
    <property type="match status" value="1"/>
</dbReference>
<sequence length="456" mass="52045">MKSKWGRTGRKRKRKGPSGTKSYAANRSHEWQYIQLQRWLKGRGFQGRHLRAAEFADTGRGLMATRDLKPGELIIALPETCLITTETVLQSYLGKYIRLWRPHVSPLLALCTFLIAERFAGERSQWKPYLDVIPSTYSCPVYWELEIVHLLPAPLRQKALEQKTEVQELHTESLAFFNSLQPLFCDNVADIYTYDALRWAWCTVNTRTVYMKHTQQDRLLAQQDVCALAPYLDLLNHSPEVQVEAEFSKDRRCYEIRTNSGCRKHDQAFICYGPHDNQRLLLEYGFVAANNPHRSVYVTKDAILAHLSPGDKQMPKKWALLKEHDFLVNLTFGLEGPSWKLLTAVKLLCLRPEEFTSWKKVILGSFISDANEQDSRELVRKICFRLLDETSCALKGISLVRSKKISDADAAVHLALVEALRLEEKKILHISANLLQNEPSAGPTGAAGSCSFTEQK</sequence>
<dbReference type="EMBL" id="BC108867">
    <property type="protein sequence ID" value="AAI08868.1"/>
    <property type="molecule type" value="mRNA"/>
</dbReference>
<dbReference type="InterPro" id="IPR050600">
    <property type="entry name" value="SETD3_SETD6_MTase"/>
</dbReference>
<dbReference type="AlphaFoldDB" id="Q32N30"/>
<dbReference type="InterPro" id="IPR015353">
    <property type="entry name" value="Rubisco_LSMT_subst-bd"/>
</dbReference>
<evidence type="ECO:0000256" key="4">
    <source>
        <dbReference type="SAM" id="MobiDB-lite"/>
    </source>
</evidence>
<keyword evidence="2" id="KW-0808">Transferase</keyword>
<evidence type="ECO:0000259" key="5">
    <source>
        <dbReference type="PROSITE" id="PS50280"/>
    </source>
</evidence>
<keyword evidence="3" id="KW-0949">S-adenosyl-L-methionine</keyword>
<dbReference type="FunFam" id="3.90.1410.10:FF:000002">
    <property type="entry name" value="SET domain-containing protein 4 isoform X1"/>
    <property type="match status" value="1"/>
</dbReference>
<dbReference type="InterPro" id="IPR016852">
    <property type="entry name" value="SET_MeTrfase"/>
</dbReference>
<evidence type="ECO:0000256" key="2">
    <source>
        <dbReference type="ARBA" id="ARBA00022679"/>
    </source>
</evidence>
<dbReference type="PANTHER" id="PTHR13271:SF151">
    <property type="entry name" value="SET DOMAIN-CONTAINING PROTEIN 4"/>
    <property type="match status" value="1"/>
</dbReference>
<dbReference type="PANTHER" id="PTHR13271">
    <property type="entry name" value="UNCHARACTERIZED PUTATIVE METHYLTRANSFERASE"/>
    <property type="match status" value="1"/>
</dbReference>
<name>Q32N30_XENLA</name>
<dbReference type="GO" id="GO:0032259">
    <property type="term" value="P:methylation"/>
    <property type="evidence" value="ECO:0007669"/>
    <property type="project" value="UniProtKB-KW"/>
</dbReference>
<evidence type="ECO:0000256" key="1">
    <source>
        <dbReference type="ARBA" id="ARBA00022603"/>
    </source>
</evidence>
<dbReference type="Pfam" id="PF00856">
    <property type="entry name" value="SET"/>
    <property type="match status" value="1"/>
</dbReference>
<feature type="compositionally biased region" description="Basic residues" evidence="4">
    <location>
        <begin position="1"/>
        <end position="16"/>
    </location>
</feature>
<dbReference type="InterPro" id="IPR044429">
    <property type="entry name" value="SETD4_SET"/>
</dbReference>
<dbReference type="Gene3D" id="3.90.1410.10">
    <property type="entry name" value="set domain protein methyltransferase, domain 1"/>
    <property type="match status" value="1"/>
</dbReference>
<proteinExistence type="evidence at transcript level"/>
<dbReference type="Pfam" id="PF09273">
    <property type="entry name" value="Rubis-subs-bind"/>
    <property type="match status" value="1"/>
</dbReference>